<dbReference type="Proteomes" id="UP000185434">
    <property type="component" value="Chromosome"/>
</dbReference>
<dbReference type="SUPFAM" id="SSF55961">
    <property type="entry name" value="Bet v1-like"/>
    <property type="match status" value="1"/>
</dbReference>
<reference evidence="1 2" key="1">
    <citation type="submission" date="2014-08" db="EMBL/GenBank/DDBJ databases">
        <title>Complete genome sequence of Corynebacterium frankenforstense ST18(T) (=DSM 45800(T)), isolated from raw cow milk.</title>
        <authorList>
            <person name="Ruckert C."/>
            <person name="Albersmeier A."/>
            <person name="Winkler A."/>
            <person name="Lipski A."/>
            <person name="Kalinowski J."/>
        </authorList>
    </citation>
    <scope>NUCLEOTIDE SEQUENCE [LARGE SCALE GENOMIC DNA]</scope>
    <source>
        <strain evidence="1 2">ST18</strain>
    </source>
</reference>
<protein>
    <recommendedName>
        <fullName evidence="3">DUF2505 domain-containing protein</fullName>
    </recommendedName>
</protein>
<evidence type="ECO:0000313" key="1">
    <source>
        <dbReference type="EMBL" id="APT88166.1"/>
    </source>
</evidence>
<organism evidence="1 2">
    <name type="scientific">Corynebacterium frankenforstense DSM 45800</name>
    <dbReference type="NCBI Taxonomy" id="1437875"/>
    <lineage>
        <taxon>Bacteria</taxon>
        <taxon>Bacillati</taxon>
        <taxon>Actinomycetota</taxon>
        <taxon>Actinomycetes</taxon>
        <taxon>Mycobacteriales</taxon>
        <taxon>Corynebacteriaceae</taxon>
        <taxon>Corynebacterium</taxon>
    </lineage>
</organism>
<keyword evidence="2" id="KW-1185">Reference proteome</keyword>
<gene>
    <name evidence="1" type="ORF">CFRA_01470</name>
</gene>
<dbReference type="OrthoDB" id="5178774at2"/>
<dbReference type="KEGG" id="cfk:CFRA_01470"/>
<dbReference type="InterPro" id="IPR019639">
    <property type="entry name" value="DUF2505"/>
</dbReference>
<sequence length="167" mass="18037">MATRSETTVTINQPVEKVHAALTNEEFWKFDVANLSPEPGEVHEYAATDGGGEATLFEVLPLEVLPEAVRSMISQALKVKRVVTVGPLEDGNVNLDYTADVKGTPVSYEGEGTVSGDGETTTIDYDNEVSVNIPFMGDAIEPKVSEALGEILENEAKLIEQWIGDNL</sequence>
<accession>A0A1L7CQP0</accession>
<evidence type="ECO:0008006" key="3">
    <source>
        <dbReference type="Google" id="ProtNLM"/>
    </source>
</evidence>
<evidence type="ECO:0000313" key="2">
    <source>
        <dbReference type="Proteomes" id="UP000185434"/>
    </source>
</evidence>
<dbReference type="Pfam" id="PF10698">
    <property type="entry name" value="DUF2505"/>
    <property type="match status" value="1"/>
</dbReference>
<dbReference type="STRING" id="1437875.CFRA_01470"/>
<proteinExistence type="predicted"/>
<dbReference type="AlphaFoldDB" id="A0A1L7CQP0"/>
<dbReference type="RefSeq" id="WP_075663139.1">
    <property type="nucleotide sequence ID" value="NZ_CP009247.1"/>
</dbReference>
<name>A0A1L7CQP0_9CORY</name>
<dbReference type="EMBL" id="CP009247">
    <property type="protein sequence ID" value="APT88166.1"/>
    <property type="molecule type" value="Genomic_DNA"/>
</dbReference>